<dbReference type="Gene3D" id="3.40.1620.60">
    <property type="match status" value="1"/>
</dbReference>
<evidence type="ECO:0000256" key="4">
    <source>
        <dbReference type="ARBA" id="ARBA00022833"/>
    </source>
</evidence>
<sequence>MLVGLFIVTHVLLNEIFCMKQANNLPSPFLPIKNASLRTIHISMLLYYDNALVIRMRYDIDRLKKFLLSVVYSSWLSYNNHPMNKIANWVFHVVSIRKLSDSVKMDEDHDGNKYRERLNQYLNRFIDRYSVAVLFTGYNFLFNSVYTDTQGLGIMFSACDVNSDRTIIIEARSYRAAFVLAHEIGHTLGMDHDDSLCGSTYIMSATVGDGKAKFSKCSFKQLERRFNELFNSTIPSEWKIQECFLKPNLKNPLHTFPMTKVESFQSVSADEQCSLGLGQDFVASELEFSSNNICANLICSNRFIKMHIHPAIEYTICDINMYCRAGTCEN</sequence>
<dbReference type="SUPFAM" id="SSF55486">
    <property type="entry name" value="Metalloproteases ('zincins'), catalytic domain"/>
    <property type="match status" value="1"/>
</dbReference>
<evidence type="ECO:0000256" key="1">
    <source>
        <dbReference type="ARBA" id="ARBA00022670"/>
    </source>
</evidence>
<feature type="binding site" evidence="8">
    <location>
        <position position="182"/>
    </location>
    <ligand>
        <name>Zn(2+)</name>
        <dbReference type="ChEBI" id="CHEBI:29105"/>
        <note>catalytic</note>
    </ligand>
</feature>
<name>A0A9Q0M8T4_BLOTA</name>
<protein>
    <recommendedName>
        <fullName evidence="10">Peptidase M12B domain-containing protein</fullName>
    </recommendedName>
</protein>
<proteinExistence type="predicted"/>
<comment type="caution">
    <text evidence="11">The sequence shown here is derived from an EMBL/GenBank/DDBJ whole genome shotgun (WGS) entry which is preliminary data.</text>
</comment>
<evidence type="ECO:0000256" key="7">
    <source>
        <dbReference type="ARBA" id="ARBA00023180"/>
    </source>
</evidence>
<evidence type="ECO:0000256" key="2">
    <source>
        <dbReference type="ARBA" id="ARBA00022723"/>
    </source>
</evidence>
<dbReference type="Pfam" id="PF01421">
    <property type="entry name" value="Reprolysin"/>
    <property type="match status" value="1"/>
</dbReference>
<evidence type="ECO:0000313" key="11">
    <source>
        <dbReference type="EMBL" id="KAJ6219827.1"/>
    </source>
</evidence>
<evidence type="ECO:0000256" key="5">
    <source>
        <dbReference type="ARBA" id="ARBA00023049"/>
    </source>
</evidence>
<evidence type="ECO:0000259" key="10">
    <source>
        <dbReference type="PROSITE" id="PS50215"/>
    </source>
</evidence>
<keyword evidence="1" id="KW-0645">Protease</keyword>
<dbReference type="GO" id="GO:0004222">
    <property type="term" value="F:metalloendopeptidase activity"/>
    <property type="evidence" value="ECO:0007669"/>
    <property type="project" value="InterPro"/>
</dbReference>
<dbReference type="PANTHER" id="PTHR11905">
    <property type="entry name" value="ADAM A DISINTEGRIN AND METALLOPROTEASE DOMAIN"/>
    <property type="match status" value="1"/>
</dbReference>
<evidence type="ECO:0000256" key="9">
    <source>
        <dbReference type="SAM" id="SignalP"/>
    </source>
</evidence>
<comment type="caution">
    <text evidence="8">Lacks conserved residue(s) required for the propagation of feature annotation.</text>
</comment>
<keyword evidence="2 8" id="KW-0479">Metal-binding</keyword>
<gene>
    <name evidence="11" type="ORF">RDWZM_005639</name>
</gene>
<dbReference type="PROSITE" id="PS50215">
    <property type="entry name" value="ADAM_MEPRO"/>
    <property type="match status" value="1"/>
</dbReference>
<accession>A0A9Q0M8T4</accession>
<dbReference type="OMA" id="CGSTYIM"/>
<organism evidence="11 12">
    <name type="scientific">Blomia tropicalis</name>
    <name type="common">Mite</name>
    <dbReference type="NCBI Taxonomy" id="40697"/>
    <lineage>
        <taxon>Eukaryota</taxon>
        <taxon>Metazoa</taxon>
        <taxon>Ecdysozoa</taxon>
        <taxon>Arthropoda</taxon>
        <taxon>Chelicerata</taxon>
        <taxon>Arachnida</taxon>
        <taxon>Acari</taxon>
        <taxon>Acariformes</taxon>
        <taxon>Sarcoptiformes</taxon>
        <taxon>Astigmata</taxon>
        <taxon>Glycyphagoidea</taxon>
        <taxon>Echimyopodidae</taxon>
        <taxon>Blomia</taxon>
    </lineage>
</organism>
<dbReference type="AlphaFoldDB" id="A0A9Q0M8T4"/>
<feature type="signal peptide" evidence="9">
    <location>
        <begin position="1"/>
        <end position="22"/>
    </location>
</feature>
<feature type="active site" evidence="8">
    <location>
        <position position="183"/>
    </location>
</feature>
<evidence type="ECO:0000256" key="8">
    <source>
        <dbReference type="PROSITE-ProRule" id="PRU00276"/>
    </source>
</evidence>
<keyword evidence="9" id="KW-0732">Signal</keyword>
<keyword evidence="12" id="KW-1185">Reference proteome</keyword>
<evidence type="ECO:0000313" key="12">
    <source>
        <dbReference type="Proteomes" id="UP001142055"/>
    </source>
</evidence>
<dbReference type="InterPro" id="IPR001590">
    <property type="entry name" value="Peptidase_M12B"/>
</dbReference>
<keyword evidence="6" id="KW-1015">Disulfide bond</keyword>
<dbReference type="PANTHER" id="PTHR11905:SF159">
    <property type="entry name" value="ADAM METALLOPROTEASE"/>
    <property type="match status" value="1"/>
</dbReference>
<dbReference type="GO" id="GO:0006509">
    <property type="term" value="P:membrane protein ectodomain proteolysis"/>
    <property type="evidence" value="ECO:0007669"/>
    <property type="project" value="TreeGrafter"/>
</dbReference>
<feature type="domain" description="Peptidase M12B" evidence="10">
    <location>
        <begin position="40"/>
        <end position="228"/>
    </location>
</feature>
<dbReference type="Pfam" id="PF17771">
    <property type="entry name" value="ADAMTS_CR_2"/>
    <property type="match status" value="1"/>
</dbReference>
<keyword evidence="3" id="KW-0378">Hydrolase</keyword>
<dbReference type="InterPro" id="IPR024079">
    <property type="entry name" value="MetalloPept_cat_dom_sf"/>
</dbReference>
<dbReference type="EMBL" id="JAPWDV010000002">
    <property type="protein sequence ID" value="KAJ6219827.1"/>
    <property type="molecule type" value="Genomic_DNA"/>
</dbReference>
<dbReference type="Gene3D" id="3.40.390.10">
    <property type="entry name" value="Collagenase (Catalytic Domain)"/>
    <property type="match status" value="1"/>
</dbReference>
<feature type="binding site" evidence="8">
    <location>
        <position position="186"/>
    </location>
    <ligand>
        <name>Zn(2+)</name>
        <dbReference type="ChEBI" id="CHEBI:29105"/>
        <note>catalytic</note>
    </ligand>
</feature>
<evidence type="ECO:0000256" key="3">
    <source>
        <dbReference type="ARBA" id="ARBA00022801"/>
    </source>
</evidence>
<dbReference type="Proteomes" id="UP001142055">
    <property type="component" value="Chromosome 2"/>
</dbReference>
<dbReference type="GO" id="GO:0046872">
    <property type="term" value="F:metal ion binding"/>
    <property type="evidence" value="ECO:0007669"/>
    <property type="project" value="UniProtKB-KW"/>
</dbReference>
<keyword evidence="4 8" id="KW-0862">Zinc</keyword>
<dbReference type="InterPro" id="IPR041645">
    <property type="entry name" value="ADAMTS_CR_2"/>
</dbReference>
<evidence type="ECO:0000256" key="6">
    <source>
        <dbReference type="ARBA" id="ARBA00023157"/>
    </source>
</evidence>
<keyword evidence="7" id="KW-0325">Glycoprotein</keyword>
<reference evidence="11" key="1">
    <citation type="submission" date="2022-12" db="EMBL/GenBank/DDBJ databases">
        <title>Genome assemblies of Blomia tropicalis.</title>
        <authorList>
            <person name="Cui Y."/>
        </authorList>
    </citation>
    <scope>NUCLEOTIDE SEQUENCE</scope>
    <source>
        <tissue evidence="11">Adult mites</tissue>
    </source>
</reference>
<keyword evidence="5" id="KW-0482">Metalloprotease</keyword>
<feature type="chain" id="PRO_5040199366" description="Peptidase M12B domain-containing protein" evidence="9">
    <location>
        <begin position="23"/>
        <end position="330"/>
    </location>
</feature>
<feature type="binding site" evidence="8">
    <location>
        <position position="192"/>
    </location>
    <ligand>
        <name>Zn(2+)</name>
        <dbReference type="ChEBI" id="CHEBI:29105"/>
        <note>catalytic</note>
    </ligand>
</feature>